<dbReference type="SUPFAM" id="SSF55846">
    <property type="entry name" value="N-acetylmuramoyl-L-alanine amidase-like"/>
    <property type="match status" value="1"/>
</dbReference>
<name>A0A8S5V1K6_9CAUD</name>
<dbReference type="Gene3D" id="3.40.80.10">
    <property type="entry name" value="Peptidoglycan recognition protein-like"/>
    <property type="match status" value="1"/>
</dbReference>
<dbReference type="InterPro" id="IPR002502">
    <property type="entry name" value="Amidase_domain"/>
</dbReference>
<dbReference type="InterPro" id="IPR036505">
    <property type="entry name" value="Amidase/PGRP_sf"/>
</dbReference>
<feature type="domain" description="N-acetylmuramoyl-L-alanine amidase" evidence="3">
    <location>
        <begin position="30"/>
        <end position="139"/>
    </location>
</feature>
<dbReference type="GO" id="GO:0001897">
    <property type="term" value="P:symbiont-mediated cytolysis of host cell"/>
    <property type="evidence" value="ECO:0007669"/>
    <property type="project" value="UniProtKB-ARBA"/>
</dbReference>
<keyword evidence="1" id="KW-0929">Antimicrobial</keyword>
<dbReference type="Pfam" id="PF01510">
    <property type="entry name" value="Amidase_2"/>
    <property type="match status" value="1"/>
</dbReference>
<reference evidence="4" key="1">
    <citation type="journal article" date="2021" name="Proc. Natl. Acad. Sci. U.S.A.">
        <title>A Catalog of Tens of Thousands of Viruses from Human Metagenomes Reveals Hidden Associations with Chronic Diseases.</title>
        <authorList>
            <person name="Tisza M.J."/>
            <person name="Buck C.B."/>
        </authorList>
    </citation>
    <scope>NUCLEOTIDE SEQUENCE</scope>
    <source>
        <strain evidence="4">CtJ2i1</strain>
    </source>
</reference>
<keyword evidence="2" id="KW-0081">Bacteriolytic enzyme</keyword>
<evidence type="ECO:0000256" key="1">
    <source>
        <dbReference type="ARBA" id="ARBA00022529"/>
    </source>
</evidence>
<proteinExistence type="predicted"/>
<evidence type="ECO:0000259" key="3">
    <source>
        <dbReference type="Pfam" id="PF01510"/>
    </source>
</evidence>
<evidence type="ECO:0000256" key="2">
    <source>
        <dbReference type="ARBA" id="ARBA00022638"/>
    </source>
</evidence>
<evidence type="ECO:0000313" key="4">
    <source>
        <dbReference type="EMBL" id="DAG00495.1"/>
    </source>
</evidence>
<dbReference type="GO" id="GO:0009253">
    <property type="term" value="P:peptidoglycan catabolic process"/>
    <property type="evidence" value="ECO:0007669"/>
    <property type="project" value="InterPro"/>
</dbReference>
<dbReference type="GO" id="GO:0042742">
    <property type="term" value="P:defense response to bacterium"/>
    <property type="evidence" value="ECO:0007669"/>
    <property type="project" value="UniProtKB-KW"/>
</dbReference>
<dbReference type="GO" id="GO:0008745">
    <property type="term" value="F:N-acetylmuramoyl-L-alanine amidase activity"/>
    <property type="evidence" value="ECO:0007669"/>
    <property type="project" value="InterPro"/>
</dbReference>
<dbReference type="EMBL" id="BK016182">
    <property type="protein sequence ID" value="DAG00495.1"/>
    <property type="molecule type" value="Genomic_DNA"/>
</dbReference>
<accession>A0A8S5V1K6</accession>
<sequence length="197" mass="22451">MTYEEQLKQVRDNVVKNIYPVIRQQGSSNTMITLHWTAGHYDQLFDDYHMCIDGSGNVHVMQDLDNRASHCYRENTNNFGISACSNYSSELNGDGFTGYSTYNPGPEPVNALQLEAMATVIYLCCVSWGLPLSQVFTHGERCLARQDLYDYPAERWDLDILVPECHTRTEDGLHTSGGNWIRNRAREIAKMNGINYL</sequence>
<protein>
    <submittedName>
        <fullName evidence="4">N-acetylmuramoyl-L-alanine amidase</fullName>
    </submittedName>
</protein>
<organism evidence="4">
    <name type="scientific">Myoviridae sp. ctJ2i1</name>
    <dbReference type="NCBI Taxonomy" id="2825079"/>
    <lineage>
        <taxon>Viruses</taxon>
        <taxon>Duplodnaviria</taxon>
        <taxon>Heunggongvirae</taxon>
        <taxon>Uroviricota</taxon>
        <taxon>Caudoviricetes</taxon>
    </lineage>
</organism>